<feature type="active site" evidence="6">
    <location>
        <position position="462"/>
    </location>
</feature>
<evidence type="ECO:0000313" key="10">
    <source>
        <dbReference type="EMBL" id="MFC4302369.1"/>
    </source>
</evidence>
<evidence type="ECO:0000256" key="5">
    <source>
        <dbReference type="PROSITE-ProRule" id="PRU10059"/>
    </source>
</evidence>
<dbReference type="Pfam" id="PF00041">
    <property type="entry name" value="fn3"/>
    <property type="match status" value="3"/>
</dbReference>
<dbReference type="PROSITE" id="PS00698">
    <property type="entry name" value="GH9_3"/>
    <property type="match status" value="1"/>
</dbReference>
<dbReference type="Pfam" id="PF00759">
    <property type="entry name" value="Glyco_hydro_9"/>
    <property type="match status" value="1"/>
</dbReference>
<dbReference type="PROSITE" id="PS00592">
    <property type="entry name" value="GH9_2"/>
    <property type="match status" value="1"/>
</dbReference>
<dbReference type="Gene3D" id="1.50.10.10">
    <property type="match status" value="1"/>
</dbReference>
<dbReference type="EMBL" id="JBHSED010000003">
    <property type="protein sequence ID" value="MFC4302369.1"/>
    <property type="molecule type" value="Genomic_DNA"/>
</dbReference>
<gene>
    <name evidence="10" type="ORF">ACFO1S_02795</name>
</gene>
<feature type="signal peptide" evidence="7">
    <location>
        <begin position="1"/>
        <end position="25"/>
    </location>
</feature>
<dbReference type="InterPro" id="IPR036116">
    <property type="entry name" value="FN3_sf"/>
</dbReference>
<comment type="catalytic activity">
    <reaction evidence="7">
        <text>Endohydrolysis of (1-&gt;4)-beta-D-glucosidic linkages in cellulose, lichenin and cereal beta-D-glucans.</text>
        <dbReference type="EC" id="3.2.1.4"/>
    </reaction>
</comment>
<accession>A0ABV8S7G9</accession>
<dbReference type="SUPFAM" id="SSF49384">
    <property type="entry name" value="Carbohydrate-binding domain"/>
    <property type="match status" value="2"/>
</dbReference>
<name>A0ABV8S7G9_9BACL</name>
<evidence type="ECO:0000256" key="6">
    <source>
        <dbReference type="PROSITE-ProRule" id="PRU10060"/>
    </source>
</evidence>
<dbReference type="PANTHER" id="PTHR22298">
    <property type="entry name" value="ENDO-1,4-BETA-GLUCANASE"/>
    <property type="match status" value="1"/>
</dbReference>
<feature type="domain" description="CBM3" evidence="9">
    <location>
        <begin position="935"/>
        <end position="1085"/>
    </location>
</feature>
<dbReference type="Proteomes" id="UP001595755">
    <property type="component" value="Unassembled WGS sequence"/>
</dbReference>
<comment type="caution">
    <text evidence="10">The sequence shown here is derived from an EMBL/GenBank/DDBJ whole genome shotgun (WGS) entry which is preliminary data.</text>
</comment>
<evidence type="ECO:0000256" key="2">
    <source>
        <dbReference type="ARBA" id="ARBA00023277"/>
    </source>
</evidence>
<evidence type="ECO:0000259" key="9">
    <source>
        <dbReference type="PROSITE" id="PS51172"/>
    </source>
</evidence>
<dbReference type="PROSITE" id="PS51172">
    <property type="entry name" value="CBM3"/>
    <property type="match status" value="2"/>
</dbReference>
<feature type="domain" description="Fibronectin type-III" evidence="8">
    <location>
        <begin position="753"/>
        <end position="843"/>
    </location>
</feature>
<feature type="domain" description="Fibronectin type-III" evidence="8">
    <location>
        <begin position="661"/>
        <end position="752"/>
    </location>
</feature>
<keyword evidence="3 5" id="KW-0326">Glycosidase</keyword>
<dbReference type="SUPFAM" id="SSF48208">
    <property type="entry name" value="Six-hairpin glycosidases"/>
    <property type="match status" value="1"/>
</dbReference>
<keyword evidence="11" id="KW-1185">Reference proteome</keyword>
<dbReference type="SMART" id="SM00060">
    <property type="entry name" value="FN3"/>
    <property type="match status" value="3"/>
</dbReference>
<dbReference type="PROSITE" id="PS50853">
    <property type="entry name" value="FN3"/>
    <property type="match status" value="3"/>
</dbReference>
<keyword evidence="2 5" id="KW-0119">Carbohydrate metabolism</keyword>
<feature type="chain" id="PRO_5044993781" description="Endoglucanase" evidence="7">
    <location>
        <begin position="26"/>
        <end position="1085"/>
    </location>
</feature>
<evidence type="ECO:0000313" key="11">
    <source>
        <dbReference type="Proteomes" id="UP001595755"/>
    </source>
</evidence>
<keyword evidence="1 5" id="KW-0378">Hydrolase</keyword>
<evidence type="ECO:0000256" key="7">
    <source>
        <dbReference type="RuleBase" id="RU361166"/>
    </source>
</evidence>
<keyword evidence="7" id="KW-0136">Cellulose degradation</keyword>
<dbReference type="InterPro" id="IPR003961">
    <property type="entry name" value="FN3_dom"/>
</dbReference>
<organism evidence="10 11">
    <name type="scientific">Cohnella boryungensis</name>
    <dbReference type="NCBI Taxonomy" id="768479"/>
    <lineage>
        <taxon>Bacteria</taxon>
        <taxon>Bacillati</taxon>
        <taxon>Bacillota</taxon>
        <taxon>Bacilli</taxon>
        <taxon>Bacillales</taxon>
        <taxon>Paenibacillaceae</taxon>
        <taxon>Cohnella</taxon>
    </lineage>
</organism>
<feature type="active site" evidence="6">
    <location>
        <position position="453"/>
    </location>
</feature>
<keyword evidence="7" id="KW-0732">Signal</keyword>
<dbReference type="InterPro" id="IPR033126">
    <property type="entry name" value="Glyco_hydro_9_Asp/Glu_AS"/>
</dbReference>
<sequence>MRKLWRKALCVTATAAIGLSVLAGAGPLGSPQASAAVTSYNYAEALQKSIYFYEAQRSGDLPANNRVQWRGDSGMTDGADVGKDLTGGWYDAGDHVKFGLPMAASATMLAWSVYEYEDGYKQAGQYEAILDNLKWATDYFIKAHTAPNELYVQVGQGGVDHAWWGPAEVMQMNRPSYKISASCPGSDVAGETAAALAASSIVFRDTNPTYAATLLTHAEQLYSFADTYRGKYSDCVTDAQSFYNSWSGYWDELSWGAVWLYLATNNNTYLTKAISASNNWGKEGQSTNWGYKWTHAWDDKHYGAQLLLARITNDPAFITSTERNLDYWTSGVAGTGEKITYSPGGLAWLDTWGSLRYAMNASFLAFVYSDWVTDTAKKNKYKNFATNQTLYVLGDNPRNSSYVIGFGANSPQHPHHRTSHGSWMDSQTTPVNHRHVLYGALVGGPNSTDAYTDSIGDYVSNEVATDYNAAFTGVLAKMKLLYGAGQLPLANFPPAETKEDEMFVEASFNSTGPNYTEIKALLNNRSGWPARMGDKLSFRYYVDLSEVYAAGYNASNITISTNYNQGATVSPLTAHDAANHIYYVKVDFTGTKIYPGGQPHFKKEIQFRLAGPQGTSFWNPANDYSAQGLTSGTAVKTTYIPVYDNGVRVFGNEPGPVVPTPPGAPTALTATAGNAQAALSWAASSGATSYTVKRATTSGGPYTTVATGIAGTSYVNTGLTNGTTYYYVVSASNAAGESANSAQASATPTAPTVPAAPTAVTAAAGNAQVTLNWAASSGATSYNVKRATTSGGPYTTVATGVIGTSYANTGLTNGTTYYYVVSAVNAVGESANSAQASATPQLSLPAVPTALSGTAGNAQAALSWTASSGATSYNVKRATTSGGPYTTIATAVTATTYADTGLTNGTTYYYVVSAVNAAGESANSAQASVTPQVPQTGNLVVQYRVADSSATDNQIKPHLNIKNNGTSAVSLSGLKVRYYFTKDSSAAMNAWIDWAQVGGTNIQVTFGTASGTGADTYVELAFTSGAGSIAAGGQTGDIQLRMAKTDWSNFNEADDYSYDATKTAYADWSKVTLYQNGTLVWGAEP</sequence>
<comment type="similarity">
    <text evidence="5 7">Belongs to the glycosyl hydrolase 9 (cellulase E) family.</text>
</comment>
<feature type="domain" description="CBM3" evidence="9">
    <location>
        <begin position="497"/>
        <end position="655"/>
    </location>
</feature>
<dbReference type="InterPro" id="IPR012341">
    <property type="entry name" value="6hp_glycosidase-like_sf"/>
</dbReference>
<dbReference type="RefSeq" id="WP_204600764.1">
    <property type="nucleotide sequence ID" value="NZ_JBHSED010000003.1"/>
</dbReference>
<dbReference type="EC" id="3.2.1.4" evidence="7"/>
<dbReference type="CDD" id="cd00063">
    <property type="entry name" value="FN3"/>
    <property type="match status" value="3"/>
</dbReference>
<dbReference type="SUPFAM" id="SSF49265">
    <property type="entry name" value="Fibronectin type III"/>
    <property type="match status" value="2"/>
</dbReference>
<dbReference type="InterPro" id="IPR001956">
    <property type="entry name" value="CBM3"/>
</dbReference>
<evidence type="ECO:0000256" key="3">
    <source>
        <dbReference type="ARBA" id="ARBA00023295"/>
    </source>
</evidence>
<dbReference type="Pfam" id="PF00942">
    <property type="entry name" value="CBM_3"/>
    <property type="match status" value="2"/>
</dbReference>
<dbReference type="InterPro" id="IPR008965">
    <property type="entry name" value="CBM2/CBM3_carb-bd_dom_sf"/>
</dbReference>
<dbReference type="InterPro" id="IPR008928">
    <property type="entry name" value="6-hairpin_glycosidase_sf"/>
</dbReference>
<proteinExistence type="inferred from homology"/>
<dbReference type="Gene3D" id="2.60.40.10">
    <property type="entry name" value="Immunoglobulins"/>
    <property type="match status" value="3"/>
</dbReference>
<dbReference type="InterPro" id="IPR036966">
    <property type="entry name" value="CBM3_sf"/>
</dbReference>
<dbReference type="InterPro" id="IPR018221">
    <property type="entry name" value="Glyco_hydro_9_His_AS"/>
</dbReference>
<dbReference type="InterPro" id="IPR001701">
    <property type="entry name" value="Glyco_hydro_9"/>
</dbReference>
<keyword evidence="4 5" id="KW-0624">Polysaccharide degradation</keyword>
<dbReference type="GO" id="GO:0016787">
    <property type="term" value="F:hydrolase activity"/>
    <property type="evidence" value="ECO:0007669"/>
    <property type="project" value="UniProtKB-KW"/>
</dbReference>
<dbReference type="InterPro" id="IPR013783">
    <property type="entry name" value="Ig-like_fold"/>
</dbReference>
<evidence type="ECO:0000256" key="4">
    <source>
        <dbReference type="ARBA" id="ARBA00023326"/>
    </source>
</evidence>
<dbReference type="SMART" id="SM01067">
    <property type="entry name" value="CBM_3"/>
    <property type="match status" value="2"/>
</dbReference>
<feature type="domain" description="Fibronectin type-III" evidence="8">
    <location>
        <begin position="844"/>
        <end position="936"/>
    </location>
</feature>
<evidence type="ECO:0000259" key="8">
    <source>
        <dbReference type="PROSITE" id="PS50853"/>
    </source>
</evidence>
<feature type="active site" evidence="5">
    <location>
        <position position="415"/>
    </location>
</feature>
<reference evidence="11" key="1">
    <citation type="journal article" date="2019" name="Int. J. Syst. Evol. Microbiol.">
        <title>The Global Catalogue of Microorganisms (GCM) 10K type strain sequencing project: providing services to taxonomists for standard genome sequencing and annotation.</title>
        <authorList>
            <consortium name="The Broad Institute Genomics Platform"/>
            <consortium name="The Broad Institute Genome Sequencing Center for Infectious Disease"/>
            <person name="Wu L."/>
            <person name="Ma J."/>
        </authorList>
    </citation>
    <scope>NUCLEOTIDE SEQUENCE [LARGE SCALE GENOMIC DNA]</scope>
    <source>
        <strain evidence="11">CGMCC 4.1641</strain>
    </source>
</reference>
<protein>
    <recommendedName>
        <fullName evidence="7">Endoglucanase</fullName>
        <ecNumber evidence="7">3.2.1.4</ecNumber>
    </recommendedName>
</protein>
<evidence type="ECO:0000256" key="1">
    <source>
        <dbReference type="ARBA" id="ARBA00022801"/>
    </source>
</evidence>
<dbReference type="Gene3D" id="2.60.40.710">
    <property type="entry name" value="Endoglucanase-like"/>
    <property type="match status" value="2"/>
</dbReference>